<keyword evidence="3" id="KW-1133">Transmembrane helix</keyword>
<comment type="caution">
    <text evidence="5">The sequence shown here is derived from an EMBL/GenBank/DDBJ whole genome shotgun (WGS) entry which is preliminary data.</text>
</comment>
<keyword evidence="3" id="KW-0812">Transmembrane</keyword>
<organism evidence="5 6">
    <name type="scientific">Onychostoma macrolepis</name>
    <dbReference type="NCBI Taxonomy" id="369639"/>
    <lineage>
        <taxon>Eukaryota</taxon>
        <taxon>Metazoa</taxon>
        <taxon>Chordata</taxon>
        <taxon>Craniata</taxon>
        <taxon>Vertebrata</taxon>
        <taxon>Euteleostomi</taxon>
        <taxon>Actinopterygii</taxon>
        <taxon>Neopterygii</taxon>
        <taxon>Teleostei</taxon>
        <taxon>Ostariophysi</taxon>
        <taxon>Cypriniformes</taxon>
        <taxon>Cyprinidae</taxon>
        <taxon>Acrossocheilinae</taxon>
        <taxon>Onychostoma</taxon>
    </lineage>
</organism>
<name>A0A7J6C163_9TELE</name>
<dbReference type="PROSITE" id="PS00290">
    <property type="entry name" value="IG_MHC"/>
    <property type="match status" value="1"/>
</dbReference>
<dbReference type="Pfam" id="PF00129">
    <property type="entry name" value="MHC_I"/>
    <property type="match status" value="1"/>
</dbReference>
<dbReference type="InterPro" id="IPR013783">
    <property type="entry name" value="Ig-like_fold"/>
</dbReference>
<feature type="domain" description="Ig-like" evidence="4">
    <location>
        <begin position="204"/>
        <end position="291"/>
    </location>
</feature>
<dbReference type="Proteomes" id="UP000579812">
    <property type="component" value="Unassembled WGS sequence"/>
</dbReference>
<dbReference type="EMBL" id="JAAMOB010000019">
    <property type="protein sequence ID" value="KAF4100987.1"/>
    <property type="molecule type" value="Genomic_DNA"/>
</dbReference>
<dbReference type="InterPro" id="IPR037055">
    <property type="entry name" value="MHC_I-like_Ag-recog_sf"/>
</dbReference>
<dbReference type="Pfam" id="PF07654">
    <property type="entry name" value="C1-set"/>
    <property type="match status" value="1"/>
</dbReference>
<dbReference type="GO" id="GO:0005615">
    <property type="term" value="C:extracellular space"/>
    <property type="evidence" value="ECO:0007669"/>
    <property type="project" value="TreeGrafter"/>
</dbReference>
<dbReference type="InterPro" id="IPR036179">
    <property type="entry name" value="Ig-like_dom_sf"/>
</dbReference>
<dbReference type="InterPro" id="IPR007110">
    <property type="entry name" value="Ig-like_dom"/>
</dbReference>
<evidence type="ECO:0000256" key="2">
    <source>
        <dbReference type="ARBA" id="ARBA00023319"/>
    </source>
</evidence>
<dbReference type="SUPFAM" id="SSF48726">
    <property type="entry name" value="Immunoglobulin"/>
    <property type="match status" value="1"/>
</dbReference>
<dbReference type="InterPro" id="IPR011161">
    <property type="entry name" value="MHC_I-like_Ag-recog"/>
</dbReference>
<evidence type="ECO:0000313" key="6">
    <source>
        <dbReference type="Proteomes" id="UP000579812"/>
    </source>
</evidence>
<evidence type="ECO:0000259" key="4">
    <source>
        <dbReference type="PROSITE" id="PS50835"/>
    </source>
</evidence>
<protein>
    <recommendedName>
        <fullName evidence="4">Ig-like domain-containing protein</fullName>
    </recommendedName>
</protein>
<dbReference type="GO" id="GO:0006955">
    <property type="term" value="P:immune response"/>
    <property type="evidence" value="ECO:0007669"/>
    <property type="project" value="TreeGrafter"/>
</dbReference>
<sequence>MFLAFSFKNIFFTGVVSALLIFHPCLIDALQEKHHFFYRFTVLTKSDKIPDFTAEAVVDDRRMKQYNNEAENWIGVTLFEFEGIEALGEPYDPRDWYKDQLKIVSNCTQCSELHVLQRIIGCKLEKFPNGTVMKLPVFDEYGFDGNDLMAFNYDTLQWIDKSPNAKEIKKDWDRHTERKQCLHQYLNDCMDWISTLNNTNNTLPDVHIFAKKASDDHSKLVLTCLATGFYPRDIEMYIRLEESILADQTSSGIRPNADETFQMRTSVEIDRNHKGSYDCFVIHSSLKKTLSTKWDGKCSNCETLRWLVITGGTIVASVLAFAVYWYIDKKKGSSESILALRRNHPNNYGAVSEQIPMSSAACADTSDEELSAD</sequence>
<dbReference type="SUPFAM" id="SSF54452">
    <property type="entry name" value="MHC antigen-recognition domain"/>
    <property type="match status" value="1"/>
</dbReference>
<accession>A0A7J6C163</accession>
<dbReference type="AlphaFoldDB" id="A0A7J6C163"/>
<keyword evidence="3" id="KW-0472">Membrane</keyword>
<dbReference type="PANTHER" id="PTHR16675">
    <property type="entry name" value="MHC CLASS I-RELATED"/>
    <property type="match status" value="1"/>
</dbReference>
<dbReference type="InterPro" id="IPR003597">
    <property type="entry name" value="Ig_C1-set"/>
</dbReference>
<dbReference type="SMART" id="SM00407">
    <property type="entry name" value="IGc1"/>
    <property type="match status" value="1"/>
</dbReference>
<dbReference type="InterPro" id="IPR003006">
    <property type="entry name" value="Ig/MHC_CS"/>
</dbReference>
<proteinExistence type="predicted"/>
<evidence type="ECO:0000313" key="5">
    <source>
        <dbReference type="EMBL" id="KAF4100987.1"/>
    </source>
</evidence>
<dbReference type="InterPro" id="IPR011162">
    <property type="entry name" value="MHC_I/II-like_Ag-recog"/>
</dbReference>
<evidence type="ECO:0000256" key="3">
    <source>
        <dbReference type="SAM" id="Phobius"/>
    </source>
</evidence>
<dbReference type="GO" id="GO:0009897">
    <property type="term" value="C:external side of plasma membrane"/>
    <property type="evidence" value="ECO:0007669"/>
    <property type="project" value="TreeGrafter"/>
</dbReference>
<dbReference type="Gene3D" id="2.60.40.10">
    <property type="entry name" value="Immunoglobulins"/>
    <property type="match status" value="1"/>
</dbReference>
<dbReference type="Gene3D" id="3.30.500.10">
    <property type="entry name" value="MHC class I-like antigen recognition-like"/>
    <property type="match status" value="1"/>
</dbReference>
<dbReference type="PANTHER" id="PTHR16675:SF193">
    <property type="entry name" value="LOC571647 PROTEIN-RELATED"/>
    <property type="match status" value="1"/>
</dbReference>
<keyword evidence="2" id="KW-0393">Immunoglobulin domain</keyword>
<reference evidence="5 6" key="1">
    <citation type="submission" date="2020-04" db="EMBL/GenBank/DDBJ databases">
        <title>Chromosome-level genome assembly of a cyprinid fish Onychostoma macrolepis by integration of Nanopore Sequencing, Bionano and Hi-C technology.</title>
        <authorList>
            <person name="Wang D."/>
        </authorList>
    </citation>
    <scope>NUCLEOTIDE SEQUENCE [LARGE SCALE GENOMIC DNA]</scope>
    <source>
        <strain evidence="5">SWU-2019</strain>
        <tissue evidence="5">Muscle</tissue>
    </source>
</reference>
<keyword evidence="6" id="KW-1185">Reference proteome</keyword>
<keyword evidence="1" id="KW-0325">Glycoprotein</keyword>
<gene>
    <name evidence="5" type="ORF">G5714_019183</name>
</gene>
<feature type="transmembrane region" description="Helical" evidence="3">
    <location>
        <begin position="306"/>
        <end position="327"/>
    </location>
</feature>
<evidence type="ECO:0000256" key="1">
    <source>
        <dbReference type="ARBA" id="ARBA00023180"/>
    </source>
</evidence>
<dbReference type="InterPro" id="IPR050208">
    <property type="entry name" value="MHC_class-I_related"/>
</dbReference>
<dbReference type="PROSITE" id="PS50835">
    <property type="entry name" value="IG_LIKE"/>
    <property type="match status" value="1"/>
</dbReference>